<dbReference type="InterPro" id="IPR009909">
    <property type="entry name" value="Nmi/IFP35_dom"/>
</dbReference>
<dbReference type="GeneID" id="105892673"/>
<dbReference type="PANTHER" id="PTHR15225:SF4">
    <property type="entry name" value="N-MYC-INTERACTOR"/>
    <property type="match status" value="1"/>
</dbReference>
<feature type="compositionally biased region" description="Basic and acidic residues" evidence="1">
    <location>
        <begin position="32"/>
        <end position="49"/>
    </location>
</feature>
<organism evidence="3 4">
    <name type="scientific">Clupea harengus</name>
    <name type="common">Atlantic herring</name>
    <dbReference type="NCBI Taxonomy" id="7950"/>
    <lineage>
        <taxon>Eukaryota</taxon>
        <taxon>Metazoa</taxon>
        <taxon>Chordata</taxon>
        <taxon>Craniata</taxon>
        <taxon>Vertebrata</taxon>
        <taxon>Euteleostomi</taxon>
        <taxon>Actinopterygii</taxon>
        <taxon>Neopterygii</taxon>
        <taxon>Teleostei</taxon>
        <taxon>Clupei</taxon>
        <taxon>Clupeiformes</taxon>
        <taxon>Clupeoidei</taxon>
        <taxon>Clupeidae</taxon>
        <taxon>Clupea</taxon>
    </lineage>
</organism>
<evidence type="ECO:0000313" key="3">
    <source>
        <dbReference type="Proteomes" id="UP000515152"/>
    </source>
</evidence>
<protein>
    <submittedName>
        <fullName evidence="4">N-myc-interactor</fullName>
    </submittedName>
</protein>
<dbReference type="OrthoDB" id="9903237at2759"/>
<name>A0A6P8GXU0_CLUHA</name>
<dbReference type="AlphaFoldDB" id="A0A6P8GXU0"/>
<dbReference type="GO" id="GO:0005737">
    <property type="term" value="C:cytoplasm"/>
    <property type="evidence" value="ECO:0007669"/>
    <property type="project" value="TreeGrafter"/>
</dbReference>
<dbReference type="RefSeq" id="XP_031443283.1">
    <property type="nucleotide sequence ID" value="XM_031587423.2"/>
</dbReference>
<accession>A0A6P8GXU0</accession>
<evidence type="ECO:0000313" key="4">
    <source>
        <dbReference type="RefSeq" id="XP_031443283.1"/>
    </source>
</evidence>
<sequence>MNGELVSSEDEQSLARAVAELEQWKMKVEQADQEKSRLTLDKLDTDGTKKQAQNSTTKLLQAQQELAEDSVNQMKEIEVQIQTIERENTDLRNNLERFHEERKVKKAEIDTFQRRFKIRAEIPEKCLKFSEVEKAEREDLCTDTKGVFTITQRPCTVLSGGEALITFEEEKVAQQILRLAKCSVVVDQTKMDVKPFCLDLEPSVKFEVHLQVSKKTVQVSQAPPVLPEERMRDRLEISFSKPSRGGGEVESVSYDRSSGTAQITFLNTGVAERMALSGRYPLDAGGETMVDVAPLYQYQLKKFQTYCGTPTRSILLRGIQDAMEEEDMQDYLEIHFQKPSNYGGEVESIKYVSKGMEAKAFFSEDLGVKA</sequence>
<feature type="region of interest" description="Disordered" evidence="1">
    <location>
        <begin position="32"/>
        <end position="55"/>
    </location>
</feature>
<proteinExistence type="predicted"/>
<dbReference type="Pfam" id="PF07292">
    <property type="entry name" value="NID"/>
    <property type="match status" value="2"/>
</dbReference>
<dbReference type="CTD" id="9111"/>
<feature type="domain" description="NID" evidence="2">
    <location>
        <begin position="261"/>
        <end position="348"/>
    </location>
</feature>
<dbReference type="InterPro" id="IPR012677">
    <property type="entry name" value="Nucleotide-bd_a/b_plait_sf"/>
</dbReference>
<keyword evidence="3" id="KW-1185">Reference proteome</keyword>
<dbReference type="Gene3D" id="3.30.70.330">
    <property type="match status" value="1"/>
</dbReference>
<dbReference type="KEGG" id="char:105892673"/>
<evidence type="ECO:0000256" key="1">
    <source>
        <dbReference type="SAM" id="MobiDB-lite"/>
    </source>
</evidence>
<reference evidence="4" key="1">
    <citation type="submission" date="2025-08" db="UniProtKB">
        <authorList>
            <consortium name="RefSeq"/>
        </authorList>
    </citation>
    <scope>IDENTIFICATION</scope>
</reference>
<gene>
    <name evidence="4" type="primary">nmi</name>
</gene>
<evidence type="ECO:0000259" key="2">
    <source>
        <dbReference type="Pfam" id="PF07292"/>
    </source>
</evidence>
<dbReference type="Proteomes" id="UP000515152">
    <property type="component" value="Chromosome 2"/>
</dbReference>
<feature type="domain" description="NID" evidence="2">
    <location>
        <begin position="163"/>
        <end position="251"/>
    </location>
</feature>
<dbReference type="PANTHER" id="PTHR15225">
    <property type="entry name" value="INTERFERON-INDUCED PROTEIN 35/NMI N-MYC/STAT INTERACTING PROTEIN"/>
    <property type="match status" value="1"/>
</dbReference>